<dbReference type="AlphaFoldDB" id="A0A0J1CKI3"/>
<evidence type="ECO:0000313" key="1">
    <source>
        <dbReference type="EMBL" id="KLU21227.1"/>
    </source>
</evidence>
<gene>
    <name evidence="1" type="ORF">EOS_36890</name>
</gene>
<comment type="caution">
    <text evidence="1">The sequence shown here is derived from an EMBL/GenBank/DDBJ whole genome shotgun (WGS) entry which is preliminary data.</text>
</comment>
<dbReference type="EMBL" id="AEJF01000228">
    <property type="protein sequence ID" value="KLU21227.1"/>
    <property type="molecule type" value="Genomic_DNA"/>
</dbReference>
<evidence type="ECO:0000313" key="2">
    <source>
        <dbReference type="Proteomes" id="UP000035963"/>
    </source>
</evidence>
<name>A0A0J1CKI3_9BURK</name>
<dbReference type="Proteomes" id="UP000035963">
    <property type="component" value="Unassembled WGS sequence"/>
</dbReference>
<proteinExistence type="predicted"/>
<dbReference type="PATRIC" id="fig|908627.4.peg.8274"/>
<reference evidence="1 2" key="1">
    <citation type="journal article" date="2015" name="Genome Announc.">
        <title>Draft Genome Sequence of Burkholderia sp. Strain PML1(12), an Ectomycorrhizosphere-Inhabiting Bacterium with Effective Mineral-Weathering Ability.</title>
        <authorList>
            <person name="Uroz S."/>
            <person name="Oger P."/>
        </authorList>
    </citation>
    <scope>NUCLEOTIDE SEQUENCE [LARGE SCALE GENOMIC DNA]</scope>
    <source>
        <strain evidence="2">PML1(12)</strain>
    </source>
</reference>
<accession>A0A0J1CKI3</accession>
<dbReference type="OrthoDB" id="120749at2"/>
<keyword evidence="2" id="KW-1185">Reference proteome</keyword>
<protein>
    <submittedName>
        <fullName evidence="1">Panthothenate synthetase</fullName>
    </submittedName>
</protein>
<dbReference type="RefSeq" id="WP_047897220.1">
    <property type="nucleotide sequence ID" value="NZ_AEJF01000228.1"/>
</dbReference>
<sequence>MRILVNVHIPHEPFNTLVRDGSAGAVISQIVEECKPEVIYFTEQSRKRGAVLVVDIAEPSDLPSIAEPWFLKFNAECEFRLAMKPEDLQKAGLDKLGAKWK</sequence>
<organism evidence="1 2">
    <name type="scientific">Caballeronia mineralivorans PML1(12)</name>
    <dbReference type="NCBI Taxonomy" id="908627"/>
    <lineage>
        <taxon>Bacteria</taxon>
        <taxon>Pseudomonadati</taxon>
        <taxon>Pseudomonadota</taxon>
        <taxon>Betaproteobacteria</taxon>
        <taxon>Burkholderiales</taxon>
        <taxon>Burkholderiaceae</taxon>
        <taxon>Caballeronia</taxon>
    </lineage>
</organism>